<reference evidence="2 3" key="1">
    <citation type="submission" date="2010-12" db="EMBL/GenBank/DDBJ databases">
        <title>The Genome Sequence of Coprobacillus sp. strain 29_1.</title>
        <authorList>
            <consortium name="The Broad Institute Genome Sequencing Platform"/>
            <person name="Earl A."/>
            <person name="Ward D."/>
            <person name="Feldgarden M."/>
            <person name="Gevers D."/>
            <person name="Daigneault M."/>
            <person name="Sibley C.D."/>
            <person name="White A."/>
            <person name="Strauss J."/>
            <person name="Allen-Vercoe E."/>
            <person name="Young S.K."/>
            <person name="Zeng Q."/>
            <person name="Gargeya S."/>
            <person name="Fitzgerald M."/>
            <person name="Haas B."/>
            <person name="Abouelleil A."/>
            <person name="Alvarado L."/>
            <person name="Arachchi H.M."/>
            <person name="Berlin A."/>
            <person name="Brown A."/>
            <person name="Chapman S.B."/>
            <person name="Chen Z."/>
            <person name="Dunbar C."/>
            <person name="Freedman E."/>
            <person name="Gearin G."/>
            <person name="Gellesch M."/>
            <person name="Goldberg J."/>
            <person name="Griggs A."/>
            <person name="Gujja S."/>
            <person name="Heilman E."/>
            <person name="Heiman D."/>
            <person name="Howarth C."/>
            <person name="Larson L."/>
            <person name="Lui A."/>
            <person name="MacDonald P.J.P."/>
            <person name="Mehta T."/>
            <person name="Montmayeur A."/>
            <person name="Murphy C."/>
            <person name="Neiman D."/>
            <person name="Pearson M."/>
            <person name="Priest M."/>
            <person name="Roberts A."/>
            <person name="Saif S."/>
            <person name="Shea T."/>
            <person name="Shenoy N."/>
            <person name="Sisk P."/>
            <person name="Stolte C."/>
            <person name="Sykes S."/>
            <person name="White J."/>
            <person name="Yandava C."/>
            <person name="Nusbaum C."/>
            <person name="Birren B."/>
        </authorList>
    </citation>
    <scope>NUCLEOTIDE SEQUENCE [LARGE SCALE GENOMIC DNA]</scope>
    <source>
        <strain evidence="2 3">29_1</strain>
    </source>
</reference>
<dbReference type="RefSeq" id="WP_008788806.1">
    <property type="nucleotide sequence ID" value="NZ_AKCB01000003.1"/>
</dbReference>
<dbReference type="STRING" id="100884.GCA_000269565_03540"/>
<dbReference type="InterPro" id="IPR016181">
    <property type="entry name" value="Acyl_CoA_acyltransferase"/>
</dbReference>
<protein>
    <recommendedName>
        <fullName evidence="1">N-acetyltransferase domain-containing protein</fullName>
    </recommendedName>
</protein>
<evidence type="ECO:0000313" key="2">
    <source>
        <dbReference type="EMBL" id="EFW05116.1"/>
    </source>
</evidence>
<dbReference type="GeneID" id="78231296"/>
<dbReference type="AlphaFoldDB" id="E7GAA8"/>
<keyword evidence="3" id="KW-1185">Reference proteome</keyword>
<evidence type="ECO:0000313" key="3">
    <source>
        <dbReference type="Proteomes" id="UP000003157"/>
    </source>
</evidence>
<dbReference type="eggNOG" id="COG1670">
    <property type="taxonomic scope" value="Bacteria"/>
</dbReference>
<dbReference type="CDD" id="cd04301">
    <property type="entry name" value="NAT_SF"/>
    <property type="match status" value="1"/>
</dbReference>
<dbReference type="GO" id="GO:0016747">
    <property type="term" value="F:acyltransferase activity, transferring groups other than amino-acyl groups"/>
    <property type="evidence" value="ECO:0007669"/>
    <property type="project" value="InterPro"/>
</dbReference>
<sequence>MELRRMRDDDICLIESWLKQDYIAKWFGDYTDWMNEINGRHKEYSFIHHFVVEEENQPIGFCQYYDYCMLPLDDIDLKEPKGTYGIDYMIGDEKRLGKGIGKYLVRLICDKILEENDDVVQIVADPTIEEEKTNIASIKVLEANQFYYDQKSQLYKKIITD</sequence>
<comment type="caution">
    <text evidence="2">The sequence shown here is derived from an EMBL/GenBank/DDBJ whole genome shotgun (WGS) entry which is preliminary data.</text>
</comment>
<name>E7GAA8_9FIRM</name>
<dbReference type="PROSITE" id="PS51186">
    <property type="entry name" value="GNAT"/>
    <property type="match status" value="1"/>
</dbReference>
<dbReference type="InterPro" id="IPR000182">
    <property type="entry name" value="GNAT_dom"/>
</dbReference>
<dbReference type="SUPFAM" id="SSF55729">
    <property type="entry name" value="Acyl-CoA N-acyltransferases (Nat)"/>
    <property type="match status" value="1"/>
</dbReference>
<evidence type="ECO:0000259" key="1">
    <source>
        <dbReference type="PROSITE" id="PS51186"/>
    </source>
</evidence>
<gene>
    <name evidence="2" type="ORF">HMPREF9488_01698</name>
</gene>
<dbReference type="Gene3D" id="3.40.630.30">
    <property type="match status" value="1"/>
</dbReference>
<dbReference type="EMBL" id="ADKX01000030">
    <property type="protein sequence ID" value="EFW05116.1"/>
    <property type="molecule type" value="Genomic_DNA"/>
</dbReference>
<dbReference type="Pfam" id="PF13523">
    <property type="entry name" value="Acetyltransf_8"/>
    <property type="match status" value="1"/>
</dbReference>
<proteinExistence type="predicted"/>
<dbReference type="HOGENOM" id="CLU_013985_12_1_9"/>
<feature type="domain" description="N-acetyltransferase" evidence="1">
    <location>
        <begin position="1"/>
        <end position="161"/>
    </location>
</feature>
<dbReference type="Proteomes" id="UP000003157">
    <property type="component" value="Unassembled WGS sequence"/>
</dbReference>
<accession>E7GAA8</accession>
<organism evidence="2 3">
    <name type="scientific">Coprobacillus cateniformis</name>
    <dbReference type="NCBI Taxonomy" id="100884"/>
    <lineage>
        <taxon>Bacteria</taxon>
        <taxon>Bacillati</taxon>
        <taxon>Bacillota</taxon>
        <taxon>Erysipelotrichia</taxon>
        <taxon>Erysipelotrichales</taxon>
        <taxon>Coprobacillaceae</taxon>
        <taxon>Coprobacillus</taxon>
    </lineage>
</organism>
<dbReference type="OrthoDB" id="9795206at2"/>